<dbReference type="EMBL" id="KN832981">
    <property type="protein sequence ID" value="KIM86625.1"/>
    <property type="molecule type" value="Genomic_DNA"/>
</dbReference>
<proteinExistence type="predicted"/>
<evidence type="ECO:0000313" key="2">
    <source>
        <dbReference type="Proteomes" id="UP000054166"/>
    </source>
</evidence>
<accession>A0A0C3FRS7</accession>
<keyword evidence="2" id="KW-1185">Reference proteome</keyword>
<gene>
    <name evidence="1" type="ORF">PILCRDRAFT_309857</name>
</gene>
<reference evidence="1 2" key="1">
    <citation type="submission" date="2014-04" db="EMBL/GenBank/DDBJ databases">
        <authorList>
            <consortium name="DOE Joint Genome Institute"/>
            <person name="Kuo A."/>
            <person name="Tarkka M."/>
            <person name="Buscot F."/>
            <person name="Kohler A."/>
            <person name="Nagy L.G."/>
            <person name="Floudas D."/>
            <person name="Copeland A."/>
            <person name="Barry K.W."/>
            <person name="Cichocki N."/>
            <person name="Veneault-Fourrey C."/>
            <person name="LaButti K."/>
            <person name="Lindquist E.A."/>
            <person name="Lipzen A."/>
            <person name="Lundell T."/>
            <person name="Morin E."/>
            <person name="Murat C."/>
            <person name="Sun H."/>
            <person name="Tunlid A."/>
            <person name="Henrissat B."/>
            <person name="Grigoriev I.V."/>
            <person name="Hibbett D.S."/>
            <person name="Martin F."/>
            <person name="Nordberg H.P."/>
            <person name="Cantor M.N."/>
            <person name="Hua S.X."/>
        </authorList>
    </citation>
    <scope>NUCLEOTIDE SEQUENCE [LARGE SCALE GENOMIC DNA]</scope>
    <source>
        <strain evidence="1 2">F 1598</strain>
    </source>
</reference>
<dbReference type="HOGENOM" id="CLU_1661451_0_0_1"/>
<organism evidence="1 2">
    <name type="scientific">Piloderma croceum (strain F 1598)</name>
    <dbReference type="NCBI Taxonomy" id="765440"/>
    <lineage>
        <taxon>Eukaryota</taxon>
        <taxon>Fungi</taxon>
        <taxon>Dikarya</taxon>
        <taxon>Basidiomycota</taxon>
        <taxon>Agaricomycotina</taxon>
        <taxon>Agaricomycetes</taxon>
        <taxon>Agaricomycetidae</taxon>
        <taxon>Atheliales</taxon>
        <taxon>Atheliaceae</taxon>
        <taxon>Piloderma</taxon>
    </lineage>
</organism>
<dbReference type="Proteomes" id="UP000054166">
    <property type="component" value="Unassembled WGS sequence"/>
</dbReference>
<dbReference type="InParanoid" id="A0A0C3FRS7"/>
<evidence type="ECO:0000313" key="1">
    <source>
        <dbReference type="EMBL" id="KIM86625.1"/>
    </source>
</evidence>
<protein>
    <submittedName>
        <fullName evidence="1">Uncharacterized protein</fullName>
    </submittedName>
</protein>
<dbReference type="AlphaFoldDB" id="A0A0C3FRS7"/>
<reference evidence="2" key="2">
    <citation type="submission" date="2015-01" db="EMBL/GenBank/DDBJ databases">
        <title>Evolutionary Origins and Diversification of the Mycorrhizal Mutualists.</title>
        <authorList>
            <consortium name="DOE Joint Genome Institute"/>
            <consortium name="Mycorrhizal Genomics Consortium"/>
            <person name="Kohler A."/>
            <person name="Kuo A."/>
            <person name="Nagy L.G."/>
            <person name="Floudas D."/>
            <person name="Copeland A."/>
            <person name="Barry K.W."/>
            <person name="Cichocki N."/>
            <person name="Veneault-Fourrey C."/>
            <person name="LaButti K."/>
            <person name="Lindquist E.A."/>
            <person name="Lipzen A."/>
            <person name="Lundell T."/>
            <person name="Morin E."/>
            <person name="Murat C."/>
            <person name="Riley R."/>
            <person name="Ohm R."/>
            <person name="Sun H."/>
            <person name="Tunlid A."/>
            <person name="Henrissat B."/>
            <person name="Grigoriev I.V."/>
            <person name="Hibbett D.S."/>
            <person name="Martin F."/>
        </authorList>
    </citation>
    <scope>NUCLEOTIDE SEQUENCE [LARGE SCALE GENOMIC DNA]</scope>
    <source>
        <strain evidence="2">F 1598</strain>
    </source>
</reference>
<sequence>MNFSIDSLALTPLDHNMIYYGRFGGITDEFFFMYMRSRHQLLHLPAFNFELIFSVKYIVLNRFQSNWHDPGNGPNPYTGCIRYTVLVISRLATTTQDRLPCLRICHLDGFSAEEGRRATNDLLDDRSDRCCLVTHVTPFYFKRESTTPSWSIDLSIDVI</sequence>
<name>A0A0C3FRS7_PILCF</name>